<dbReference type="EMBL" id="DS028095">
    <property type="protein sequence ID" value="KMP05485.1"/>
    <property type="molecule type" value="Genomic_DNA"/>
</dbReference>
<evidence type="ECO:0000256" key="1">
    <source>
        <dbReference type="SAM" id="MobiDB-lite"/>
    </source>
</evidence>
<organism evidence="2 3">
    <name type="scientific">Coccidioides immitis RMSCC 2394</name>
    <dbReference type="NCBI Taxonomy" id="404692"/>
    <lineage>
        <taxon>Eukaryota</taxon>
        <taxon>Fungi</taxon>
        <taxon>Dikarya</taxon>
        <taxon>Ascomycota</taxon>
        <taxon>Pezizomycotina</taxon>
        <taxon>Eurotiomycetes</taxon>
        <taxon>Eurotiomycetidae</taxon>
        <taxon>Onygenales</taxon>
        <taxon>Onygenaceae</taxon>
        <taxon>Coccidioides</taxon>
    </lineage>
</organism>
<proteinExistence type="predicted"/>
<feature type="region of interest" description="Disordered" evidence="1">
    <location>
        <begin position="144"/>
        <end position="164"/>
    </location>
</feature>
<accession>A0A0J6YCQ3</accession>
<protein>
    <submittedName>
        <fullName evidence="2">Uncharacterized protein</fullName>
    </submittedName>
</protein>
<sequence length="164" mass="17992">MVVCQCTCLVPSTKSKNPVLIFSSMRRNTFKQQTAFSALMSGLSANGPCIAHIKMLDFLKPRAIPSGNTRFQLDRIPSTSQKSKKLLKNELGELVKLPTIWNLKFSNDISYPTSSAFLYNLSSNHSDRFRGIVRAVLGTQVQSPPQLGCPMDGNAAHHPQSAGI</sequence>
<evidence type="ECO:0000313" key="2">
    <source>
        <dbReference type="EMBL" id="KMP05485.1"/>
    </source>
</evidence>
<gene>
    <name evidence="2" type="ORF">CIRG_05166</name>
</gene>
<dbReference type="Proteomes" id="UP000054565">
    <property type="component" value="Unassembled WGS sequence"/>
</dbReference>
<dbReference type="AlphaFoldDB" id="A0A0J6YCQ3"/>
<reference evidence="3" key="1">
    <citation type="journal article" date="2010" name="Genome Res.">
        <title>Population genomic sequencing of Coccidioides fungi reveals recent hybridization and transposon control.</title>
        <authorList>
            <person name="Neafsey D.E."/>
            <person name="Barker B.M."/>
            <person name="Sharpton T.J."/>
            <person name="Stajich J.E."/>
            <person name="Park D.J."/>
            <person name="Whiston E."/>
            <person name="Hung C.-Y."/>
            <person name="McMahan C."/>
            <person name="White J."/>
            <person name="Sykes S."/>
            <person name="Heiman D."/>
            <person name="Young S."/>
            <person name="Zeng Q."/>
            <person name="Abouelleil A."/>
            <person name="Aftuck L."/>
            <person name="Bessette D."/>
            <person name="Brown A."/>
            <person name="FitzGerald M."/>
            <person name="Lui A."/>
            <person name="Macdonald J.P."/>
            <person name="Priest M."/>
            <person name="Orbach M.J."/>
            <person name="Galgiani J.N."/>
            <person name="Kirkland T.N."/>
            <person name="Cole G.T."/>
            <person name="Birren B.W."/>
            <person name="Henn M.R."/>
            <person name="Taylor J.W."/>
            <person name="Rounsley S.D."/>
        </authorList>
    </citation>
    <scope>NUCLEOTIDE SEQUENCE [LARGE SCALE GENOMIC DNA]</scope>
    <source>
        <strain evidence="3">RMSCC 2394</strain>
    </source>
</reference>
<evidence type="ECO:0000313" key="3">
    <source>
        <dbReference type="Proteomes" id="UP000054565"/>
    </source>
</evidence>
<name>A0A0J6YCQ3_COCIT</name>